<sequence>MCFFTPRDGHNHRYYEEDNEMTVVSTMLYARFVLQNIECRWRNIKGLAADSGCVRDVFDRAVPGFTGDRLGCGQATLFDKYWWFGYTPAFSTEVRFVVLLRLCAIDPDKSFAEMLICGLRRQIRSGKKHKRSSYDLSKSVGNLGGLFIEDLKFLYGRHLVLALYGSENSKALPPHASRNRSKPAAVFACLLTD</sequence>
<reference evidence="1 2" key="1">
    <citation type="journal article" date="2018" name="Biotechnol. Adv.">
        <title>Improved genomic resources and new bioinformatic workflow for the carcinogenic parasite Clonorchis sinensis: Biotechnological implications.</title>
        <authorList>
            <person name="Wang D."/>
            <person name="Korhonen P.K."/>
            <person name="Gasser R.B."/>
            <person name="Young N.D."/>
        </authorList>
    </citation>
    <scope>NUCLEOTIDE SEQUENCE [LARGE SCALE GENOMIC DNA]</scope>
    <source>
        <strain evidence="1">Cs-k2</strain>
    </source>
</reference>
<dbReference type="EMBL" id="NIRI02000010">
    <property type="protein sequence ID" value="KAG5454073.1"/>
    <property type="molecule type" value="Genomic_DNA"/>
</dbReference>
<keyword evidence="2" id="KW-1185">Reference proteome</keyword>
<comment type="caution">
    <text evidence="1">The sequence shown here is derived from an EMBL/GenBank/DDBJ whole genome shotgun (WGS) entry which is preliminary data.</text>
</comment>
<reference evidence="1 2" key="2">
    <citation type="journal article" date="2021" name="Genomics">
        <title>High-quality reference genome for Clonorchis sinensis.</title>
        <authorList>
            <person name="Young N.D."/>
            <person name="Stroehlein A.J."/>
            <person name="Kinkar L."/>
            <person name="Wang T."/>
            <person name="Sohn W.M."/>
            <person name="Chang B.C.H."/>
            <person name="Kaur P."/>
            <person name="Weisz D."/>
            <person name="Dudchenko O."/>
            <person name="Aiden E.L."/>
            <person name="Korhonen P.K."/>
            <person name="Gasser R.B."/>
        </authorList>
    </citation>
    <scope>NUCLEOTIDE SEQUENCE [LARGE SCALE GENOMIC DNA]</scope>
    <source>
        <strain evidence="1">Cs-k2</strain>
    </source>
</reference>
<dbReference type="Proteomes" id="UP000286415">
    <property type="component" value="Unassembled WGS sequence"/>
</dbReference>
<proteinExistence type="predicted"/>
<name>A0A8T1MY34_CLOSI</name>
<accession>A0A8T1MY34</accession>
<organism evidence="1 2">
    <name type="scientific">Clonorchis sinensis</name>
    <name type="common">Chinese liver fluke</name>
    <dbReference type="NCBI Taxonomy" id="79923"/>
    <lineage>
        <taxon>Eukaryota</taxon>
        <taxon>Metazoa</taxon>
        <taxon>Spiralia</taxon>
        <taxon>Lophotrochozoa</taxon>
        <taxon>Platyhelminthes</taxon>
        <taxon>Trematoda</taxon>
        <taxon>Digenea</taxon>
        <taxon>Opisthorchiida</taxon>
        <taxon>Opisthorchiata</taxon>
        <taxon>Opisthorchiidae</taxon>
        <taxon>Clonorchis</taxon>
    </lineage>
</organism>
<gene>
    <name evidence="1" type="ORF">CSKR_112615</name>
</gene>
<evidence type="ECO:0000313" key="2">
    <source>
        <dbReference type="Proteomes" id="UP000286415"/>
    </source>
</evidence>
<evidence type="ECO:0000313" key="1">
    <source>
        <dbReference type="EMBL" id="KAG5454073.1"/>
    </source>
</evidence>
<protein>
    <submittedName>
        <fullName evidence="1">Uncharacterized protein</fullName>
    </submittedName>
</protein>